<evidence type="ECO:0000256" key="1">
    <source>
        <dbReference type="SAM" id="MobiDB-lite"/>
    </source>
</evidence>
<dbReference type="EMBL" id="SDMP01000015">
    <property type="protein sequence ID" value="RYR09428.1"/>
    <property type="molecule type" value="Genomic_DNA"/>
</dbReference>
<dbReference type="Gramene" id="arahy.Tifrunner.gnm2.ann2.Ah15g233000.1">
    <property type="protein sequence ID" value="arahy.Tifrunner.gnm2.ann2.Ah15g233000.1-CDS"/>
    <property type="gene ID" value="arahy.Tifrunner.gnm2.ann2.Ah15g233000"/>
</dbReference>
<protein>
    <submittedName>
        <fullName evidence="2">Uncharacterized protein</fullName>
    </submittedName>
</protein>
<organism evidence="2 3">
    <name type="scientific">Arachis hypogaea</name>
    <name type="common">Peanut</name>
    <dbReference type="NCBI Taxonomy" id="3818"/>
    <lineage>
        <taxon>Eukaryota</taxon>
        <taxon>Viridiplantae</taxon>
        <taxon>Streptophyta</taxon>
        <taxon>Embryophyta</taxon>
        <taxon>Tracheophyta</taxon>
        <taxon>Spermatophyta</taxon>
        <taxon>Magnoliopsida</taxon>
        <taxon>eudicotyledons</taxon>
        <taxon>Gunneridae</taxon>
        <taxon>Pentapetalae</taxon>
        <taxon>rosids</taxon>
        <taxon>fabids</taxon>
        <taxon>Fabales</taxon>
        <taxon>Fabaceae</taxon>
        <taxon>Papilionoideae</taxon>
        <taxon>50 kb inversion clade</taxon>
        <taxon>dalbergioids sensu lato</taxon>
        <taxon>Dalbergieae</taxon>
        <taxon>Pterocarpus clade</taxon>
        <taxon>Arachis</taxon>
    </lineage>
</organism>
<name>A0A444Z5E1_ARAHY</name>
<evidence type="ECO:0000313" key="2">
    <source>
        <dbReference type="EMBL" id="RYR09428.1"/>
    </source>
</evidence>
<comment type="caution">
    <text evidence="2">The sequence shown here is derived from an EMBL/GenBank/DDBJ whole genome shotgun (WGS) entry which is preliminary data.</text>
</comment>
<proteinExistence type="predicted"/>
<sequence length="100" mass="11230">MAYSFSHQWRDNYSKSQGLGNCELGKANWGWSWKEHWIAARLWKSCVATVSNNAKKAQNNQSSKTDKKTSTPKTPISAKPASTNPKGTLDKPIFHELFCA</sequence>
<keyword evidence="3" id="KW-1185">Reference proteome</keyword>
<accession>A0A444Z5E1</accession>
<dbReference type="STRING" id="3818.A0A444Z5E1"/>
<dbReference type="Proteomes" id="UP000289738">
    <property type="component" value="Chromosome B05"/>
</dbReference>
<feature type="compositionally biased region" description="Low complexity" evidence="1">
    <location>
        <begin position="71"/>
        <end position="80"/>
    </location>
</feature>
<gene>
    <name evidence="2" type="ORF">Ahy_B05g077746</name>
</gene>
<feature type="region of interest" description="Disordered" evidence="1">
    <location>
        <begin position="54"/>
        <end position="90"/>
    </location>
</feature>
<reference evidence="2 3" key="1">
    <citation type="submission" date="2019-01" db="EMBL/GenBank/DDBJ databases">
        <title>Sequencing of cultivated peanut Arachis hypogaea provides insights into genome evolution and oil improvement.</title>
        <authorList>
            <person name="Chen X."/>
        </authorList>
    </citation>
    <scope>NUCLEOTIDE SEQUENCE [LARGE SCALE GENOMIC DNA]</scope>
    <source>
        <strain evidence="3">cv. Fuhuasheng</strain>
        <tissue evidence="2">Leaves</tissue>
    </source>
</reference>
<evidence type="ECO:0000313" key="3">
    <source>
        <dbReference type="Proteomes" id="UP000289738"/>
    </source>
</evidence>
<dbReference type="AlphaFoldDB" id="A0A444Z5E1"/>